<dbReference type="SMART" id="SM00256">
    <property type="entry name" value="FBOX"/>
    <property type="match status" value="1"/>
</dbReference>
<evidence type="ECO:0000313" key="3">
    <source>
        <dbReference type="Proteomes" id="UP000077755"/>
    </source>
</evidence>
<dbReference type="EMBL" id="CP093345">
    <property type="protein sequence ID" value="WOG91337.1"/>
    <property type="molecule type" value="Genomic_DNA"/>
</dbReference>
<dbReference type="PANTHER" id="PTHR34223">
    <property type="entry name" value="OS11G0201299 PROTEIN"/>
    <property type="match status" value="1"/>
</dbReference>
<dbReference type="AlphaFoldDB" id="A0AAF1ASI3"/>
<evidence type="ECO:0000313" key="2">
    <source>
        <dbReference type="EMBL" id="WOG91337.1"/>
    </source>
</evidence>
<dbReference type="Gene3D" id="3.80.10.10">
    <property type="entry name" value="Ribonuclease Inhibitor"/>
    <property type="match status" value="1"/>
</dbReference>
<dbReference type="SUPFAM" id="SSF52058">
    <property type="entry name" value="L domain-like"/>
    <property type="match status" value="1"/>
</dbReference>
<reference evidence="2" key="1">
    <citation type="journal article" date="2016" name="Nat. Genet.">
        <title>A high-quality carrot genome assembly provides new insights into carotenoid accumulation and asterid genome evolution.</title>
        <authorList>
            <person name="Iorizzo M."/>
            <person name="Ellison S."/>
            <person name="Senalik D."/>
            <person name="Zeng P."/>
            <person name="Satapoomin P."/>
            <person name="Huang J."/>
            <person name="Bowman M."/>
            <person name="Iovene M."/>
            <person name="Sanseverino W."/>
            <person name="Cavagnaro P."/>
            <person name="Yildiz M."/>
            <person name="Macko-Podgorni A."/>
            <person name="Moranska E."/>
            <person name="Grzebelus E."/>
            <person name="Grzebelus D."/>
            <person name="Ashrafi H."/>
            <person name="Zheng Z."/>
            <person name="Cheng S."/>
            <person name="Spooner D."/>
            <person name="Van Deynze A."/>
            <person name="Simon P."/>
        </authorList>
    </citation>
    <scope>NUCLEOTIDE SEQUENCE</scope>
    <source>
        <tissue evidence="2">Leaf</tissue>
    </source>
</reference>
<feature type="domain" description="F-box" evidence="1">
    <location>
        <begin position="21"/>
        <end position="66"/>
    </location>
</feature>
<dbReference type="CDD" id="cd22160">
    <property type="entry name" value="F-box_AtFBL13-like"/>
    <property type="match status" value="1"/>
</dbReference>
<dbReference type="Gene3D" id="1.20.1280.50">
    <property type="match status" value="1"/>
</dbReference>
<dbReference type="Pfam" id="PF00646">
    <property type="entry name" value="F-box"/>
    <property type="match status" value="1"/>
</dbReference>
<dbReference type="InterPro" id="IPR032675">
    <property type="entry name" value="LRR_dom_sf"/>
</dbReference>
<evidence type="ECO:0000259" key="1">
    <source>
        <dbReference type="PROSITE" id="PS50181"/>
    </source>
</evidence>
<accession>A0AAF1ASI3</accession>
<dbReference type="PROSITE" id="PS50181">
    <property type="entry name" value="FBOX"/>
    <property type="match status" value="1"/>
</dbReference>
<name>A0AAF1ASI3_DAUCS</name>
<protein>
    <recommendedName>
        <fullName evidence="1">F-box domain-containing protein</fullName>
    </recommendedName>
</protein>
<dbReference type="InterPro" id="IPR053197">
    <property type="entry name" value="F-box_SCFL_complex_component"/>
</dbReference>
<proteinExistence type="predicted"/>
<reference evidence="2" key="2">
    <citation type="submission" date="2022-03" db="EMBL/GenBank/DDBJ databases">
        <title>Draft title - Genomic analysis of global carrot germplasm unveils the trajectory of domestication and the origin of high carotenoid orange carrot.</title>
        <authorList>
            <person name="Iorizzo M."/>
            <person name="Ellison S."/>
            <person name="Senalik D."/>
            <person name="Macko-Podgorni A."/>
            <person name="Grzebelus D."/>
            <person name="Bostan H."/>
            <person name="Rolling W."/>
            <person name="Curaba J."/>
            <person name="Simon P."/>
        </authorList>
    </citation>
    <scope>NUCLEOTIDE SEQUENCE</scope>
    <source>
        <tissue evidence="2">Leaf</tissue>
    </source>
</reference>
<dbReference type="InterPro" id="IPR036047">
    <property type="entry name" value="F-box-like_dom_sf"/>
</dbReference>
<keyword evidence="3" id="KW-1185">Reference proteome</keyword>
<dbReference type="SUPFAM" id="SSF81383">
    <property type="entry name" value="F-box domain"/>
    <property type="match status" value="1"/>
</dbReference>
<gene>
    <name evidence="2" type="ORF">DCAR_0310586</name>
</gene>
<dbReference type="PANTHER" id="PTHR34223:SF51">
    <property type="entry name" value="OS06G0556300 PROTEIN"/>
    <property type="match status" value="1"/>
</dbReference>
<dbReference type="Proteomes" id="UP000077755">
    <property type="component" value="Chromosome 3"/>
</dbReference>
<dbReference type="InterPro" id="IPR053781">
    <property type="entry name" value="F-box_AtFBL13-like"/>
</dbReference>
<organism evidence="2 3">
    <name type="scientific">Daucus carota subsp. sativus</name>
    <name type="common">Carrot</name>
    <dbReference type="NCBI Taxonomy" id="79200"/>
    <lineage>
        <taxon>Eukaryota</taxon>
        <taxon>Viridiplantae</taxon>
        <taxon>Streptophyta</taxon>
        <taxon>Embryophyta</taxon>
        <taxon>Tracheophyta</taxon>
        <taxon>Spermatophyta</taxon>
        <taxon>Magnoliopsida</taxon>
        <taxon>eudicotyledons</taxon>
        <taxon>Gunneridae</taxon>
        <taxon>Pentapetalae</taxon>
        <taxon>asterids</taxon>
        <taxon>campanulids</taxon>
        <taxon>Apiales</taxon>
        <taxon>Apiaceae</taxon>
        <taxon>Apioideae</taxon>
        <taxon>Scandiceae</taxon>
        <taxon>Daucinae</taxon>
        <taxon>Daucus</taxon>
        <taxon>Daucus sect. Daucus</taxon>
    </lineage>
</organism>
<sequence>MSSRRGKKKARTSRQYELGDEDMISRLPDELIHHVLSFVDTKQAIQTCVLSKRWELVWTSLPFLNFGLYDNLTPKVVSKFMRHVLSNRNHESQVSHLSLSVRNKGLSRHLLEKYVDYAISHNLHCLNLDLPHDSKPVNLSVFSSKSLNKLTLNANLEKCERISDCWDLPCLTTLRLKGKNGYGEFSDNWFTMKCLPALRKLRFDDYDLSKSSFSFSLPALTTLCLNRCTLPTTVWDIPTLKSIELHGGQLPQNLNEIFSALVNLQNLKVVLTSRHNQEYVISCPPQLLNLIIIAADYYPCTCNTIVVSAPKLCNFTSFGVITAMVGVPELETVNVRLQGVFNKIGWTSKKRARLRLINMLPGLANAKNLTFDLDSIKVNVCVCVCVYCRLIL</sequence>
<dbReference type="InterPro" id="IPR001810">
    <property type="entry name" value="F-box_dom"/>
</dbReference>